<feature type="non-terminal residue" evidence="2">
    <location>
        <position position="324"/>
    </location>
</feature>
<comment type="caution">
    <text evidence="2">The sequence shown here is derived from an EMBL/GenBank/DDBJ whole genome shotgun (WGS) entry which is preliminary data.</text>
</comment>
<reference evidence="2 3" key="1">
    <citation type="journal article" date="2013" name="Curr. Biol.">
        <title>The Genome of the Foraminiferan Reticulomyxa filosa.</title>
        <authorList>
            <person name="Glockner G."/>
            <person name="Hulsmann N."/>
            <person name="Schleicher M."/>
            <person name="Noegel A.A."/>
            <person name="Eichinger L."/>
            <person name="Gallinger C."/>
            <person name="Pawlowski J."/>
            <person name="Sierra R."/>
            <person name="Euteneuer U."/>
            <person name="Pillet L."/>
            <person name="Moustafa A."/>
            <person name="Platzer M."/>
            <person name="Groth M."/>
            <person name="Szafranski K."/>
            <person name="Schliwa M."/>
        </authorList>
    </citation>
    <scope>NUCLEOTIDE SEQUENCE [LARGE SCALE GENOMIC DNA]</scope>
</reference>
<evidence type="ECO:0008006" key="4">
    <source>
        <dbReference type="Google" id="ProtNLM"/>
    </source>
</evidence>
<evidence type="ECO:0000256" key="1">
    <source>
        <dbReference type="SAM" id="Coils"/>
    </source>
</evidence>
<dbReference type="EMBL" id="ASPP01011175">
    <property type="protein sequence ID" value="ETO21936.1"/>
    <property type="molecule type" value="Genomic_DNA"/>
</dbReference>
<dbReference type="Proteomes" id="UP000023152">
    <property type="component" value="Unassembled WGS sequence"/>
</dbReference>
<accession>X6N7E6</accession>
<organism evidence="2 3">
    <name type="scientific">Reticulomyxa filosa</name>
    <dbReference type="NCBI Taxonomy" id="46433"/>
    <lineage>
        <taxon>Eukaryota</taxon>
        <taxon>Sar</taxon>
        <taxon>Rhizaria</taxon>
        <taxon>Retaria</taxon>
        <taxon>Foraminifera</taxon>
        <taxon>Monothalamids</taxon>
        <taxon>Reticulomyxidae</taxon>
        <taxon>Reticulomyxa</taxon>
    </lineage>
</organism>
<dbReference type="AlphaFoldDB" id="X6N7E6"/>
<dbReference type="OrthoDB" id="10250354at2759"/>
<evidence type="ECO:0000313" key="2">
    <source>
        <dbReference type="EMBL" id="ETO21936.1"/>
    </source>
</evidence>
<keyword evidence="1" id="KW-0175">Coiled coil</keyword>
<protein>
    <recommendedName>
        <fullName evidence="4">J domain-containing protein</fullName>
    </recommendedName>
</protein>
<sequence>MKGAVSLVSSANPVSIVMSNPAPSAVGAVIGTQIFNSAASAAEVVNDTVRVGGYTAAIATSCQCVADTYRWVTGGINARELGRRTFRNTTVNSTAVVGGAGGSAVGGAIGTGDKFFFFFFFFFFCTQSKNKKITNIEKKKKKKMEISNIPRHRDSARLGDWRSVWQHWVGKLVNDKFDDWWYCNTIVSKNESDDSLNASLQYFGFAPKDFKNPDVVAIDNVTQRYKEYARIYHPDRGGTKEEWITLVNHFSIVSNAIRRRDKVSFLFVCLLDIMLPGGNREEQEQRTKRELQEVSAAHQRKKTELEQRIVQLQNQNEFLVEQTE</sequence>
<evidence type="ECO:0000313" key="3">
    <source>
        <dbReference type="Proteomes" id="UP000023152"/>
    </source>
</evidence>
<name>X6N7E6_RETFI</name>
<dbReference type="SUPFAM" id="SSF46565">
    <property type="entry name" value="Chaperone J-domain"/>
    <property type="match status" value="1"/>
</dbReference>
<proteinExistence type="predicted"/>
<keyword evidence="3" id="KW-1185">Reference proteome</keyword>
<dbReference type="InterPro" id="IPR036869">
    <property type="entry name" value="J_dom_sf"/>
</dbReference>
<gene>
    <name evidence="2" type="ORF">RFI_15267</name>
</gene>
<feature type="coiled-coil region" evidence="1">
    <location>
        <begin position="288"/>
        <end position="322"/>
    </location>
</feature>